<proteinExistence type="predicted"/>
<protein>
    <submittedName>
        <fullName evidence="2">Metal-dependent hydrolase</fullName>
    </submittedName>
</protein>
<gene>
    <name evidence="2" type="ORF">HX89_00305</name>
</gene>
<dbReference type="HOGENOM" id="CLU_051050_0_0_11"/>
<dbReference type="Gene3D" id="3.60.15.10">
    <property type="entry name" value="Ribonuclease Z/Hydroxyacylglutathione hydrolase-like"/>
    <property type="match status" value="1"/>
</dbReference>
<evidence type="ECO:0000313" key="3">
    <source>
        <dbReference type="Proteomes" id="UP000027986"/>
    </source>
</evidence>
<sequence length="260" mass="29107">MASLEFIGTATCLLRLGPFTVLTDPNFLHRGQLAYLGKGLASRRLTEPAMQPSELPSLDAIVLSHLHGDHFDRIARRELQRTPPVYTTAPAARRLERWGFDAHALDTWDTRLLTRGSWTLRLTATPGQHAPGPATHLLPRVMGSVLELRENEALRLRVYVTGDTLYRPTLAAVTERCGPIDSMIIHLGGTRILGLLVTMDARQGAQMVRTVRPHVIVPVHFDDYTVFRSPREDFAGLFERAELPGELRLVERGQRISLMP</sequence>
<dbReference type="EMBL" id="CP008889">
    <property type="protein sequence ID" value="AIF39702.1"/>
    <property type="molecule type" value="Genomic_DNA"/>
</dbReference>
<evidence type="ECO:0000313" key="2">
    <source>
        <dbReference type="EMBL" id="AIF39702.1"/>
    </source>
</evidence>
<evidence type="ECO:0000259" key="1">
    <source>
        <dbReference type="SMART" id="SM00849"/>
    </source>
</evidence>
<keyword evidence="2" id="KW-0378">Hydrolase</keyword>
<dbReference type="PANTHER" id="PTHR43546:SF7">
    <property type="entry name" value="METALLO-BETA-LACTAMASE DOMAIN-CONTAINING PROTEIN"/>
    <property type="match status" value="1"/>
</dbReference>
<reference evidence="2 3" key="1">
    <citation type="submission" date="2014-07" db="EMBL/GenBank/DDBJ databases">
        <title>Genome Sequencing of Dermacoccus nishinomiyaensis.</title>
        <authorList>
            <person name="Hong K.W."/>
            <person name="Chan K.G."/>
        </authorList>
    </citation>
    <scope>NUCLEOTIDE SEQUENCE [LARGE SCALE GENOMIC DNA]</scope>
    <source>
        <strain evidence="2 3">M25</strain>
    </source>
</reference>
<dbReference type="InterPro" id="IPR050114">
    <property type="entry name" value="UPF0173_UPF0282_UlaG_hydrolase"/>
</dbReference>
<dbReference type="SMART" id="SM00849">
    <property type="entry name" value="Lactamase_B"/>
    <property type="match status" value="1"/>
</dbReference>
<dbReference type="InterPro" id="IPR001279">
    <property type="entry name" value="Metallo-B-lactamas"/>
</dbReference>
<dbReference type="AlphaFoldDB" id="A0A075JES0"/>
<dbReference type="GO" id="GO:0016787">
    <property type="term" value="F:hydrolase activity"/>
    <property type="evidence" value="ECO:0007669"/>
    <property type="project" value="UniProtKB-KW"/>
</dbReference>
<dbReference type="eggNOG" id="COG2220">
    <property type="taxonomic scope" value="Bacteria"/>
</dbReference>
<dbReference type="InterPro" id="IPR036866">
    <property type="entry name" value="RibonucZ/Hydroxyglut_hydro"/>
</dbReference>
<keyword evidence="3" id="KW-1185">Reference proteome</keyword>
<dbReference type="Pfam" id="PF12706">
    <property type="entry name" value="Lactamase_B_2"/>
    <property type="match status" value="1"/>
</dbReference>
<name>A0A075JES0_9MICO</name>
<accession>A0A075JES0</accession>
<feature type="domain" description="Metallo-beta-lactamase" evidence="1">
    <location>
        <begin position="8"/>
        <end position="220"/>
    </location>
</feature>
<dbReference type="SUPFAM" id="SSF56281">
    <property type="entry name" value="Metallo-hydrolase/oxidoreductase"/>
    <property type="match status" value="1"/>
</dbReference>
<dbReference type="PANTHER" id="PTHR43546">
    <property type="entry name" value="UPF0173 METAL-DEPENDENT HYDROLASE MJ1163-RELATED"/>
    <property type="match status" value="1"/>
</dbReference>
<organism evidence="2 3">
    <name type="scientific">Dermacoccus nishinomiyaensis</name>
    <dbReference type="NCBI Taxonomy" id="1274"/>
    <lineage>
        <taxon>Bacteria</taxon>
        <taxon>Bacillati</taxon>
        <taxon>Actinomycetota</taxon>
        <taxon>Actinomycetes</taxon>
        <taxon>Micrococcales</taxon>
        <taxon>Dermacoccaceae</taxon>
        <taxon>Dermacoccus</taxon>
    </lineage>
</organism>
<dbReference type="Proteomes" id="UP000027986">
    <property type="component" value="Chromosome"/>
</dbReference>
<dbReference type="KEGG" id="dni:HX89_00305"/>